<sequence length="198" mass="21383">ATAVKVVEYDIYDAGDMTAEMENGSKSEAFVYVNYGDTGAVLQAVVDTVLAETNNPTEYPNFPFGGVVPADQKMELYGILASDIAPAANVTGTATYTDYLRFMKGRTVLFDEDHNGLLYMARFLDPPGAVNMIGEGFAVGGNFTQCDLKQPHMFDPPIVFNAGEELSVSWHIVLEGAGSPITEELQEIGLILRISPMG</sequence>
<dbReference type="EMBL" id="BARS01033101">
    <property type="protein sequence ID" value="GAG22051.1"/>
    <property type="molecule type" value="Genomic_DNA"/>
</dbReference>
<dbReference type="AlphaFoldDB" id="X0XAT3"/>
<name>X0XAT3_9ZZZZ</name>
<gene>
    <name evidence="1" type="ORF">S01H1_51296</name>
</gene>
<protein>
    <submittedName>
        <fullName evidence="1">Uncharacterized protein</fullName>
    </submittedName>
</protein>
<evidence type="ECO:0000313" key="1">
    <source>
        <dbReference type="EMBL" id="GAG22051.1"/>
    </source>
</evidence>
<comment type="caution">
    <text evidence="1">The sequence shown here is derived from an EMBL/GenBank/DDBJ whole genome shotgun (WGS) entry which is preliminary data.</text>
</comment>
<proteinExistence type="predicted"/>
<accession>X0XAT3</accession>
<reference evidence="1" key="1">
    <citation type="journal article" date="2014" name="Front. Microbiol.">
        <title>High frequency of phylogenetically diverse reductive dehalogenase-homologous genes in deep subseafloor sedimentary metagenomes.</title>
        <authorList>
            <person name="Kawai M."/>
            <person name="Futagami T."/>
            <person name="Toyoda A."/>
            <person name="Takaki Y."/>
            <person name="Nishi S."/>
            <person name="Hori S."/>
            <person name="Arai W."/>
            <person name="Tsubouchi T."/>
            <person name="Morono Y."/>
            <person name="Uchiyama I."/>
            <person name="Ito T."/>
            <person name="Fujiyama A."/>
            <person name="Inagaki F."/>
            <person name="Takami H."/>
        </authorList>
    </citation>
    <scope>NUCLEOTIDE SEQUENCE</scope>
    <source>
        <strain evidence="1">Expedition CK06-06</strain>
    </source>
</reference>
<organism evidence="1">
    <name type="scientific">marine sediment metagenome</name>
    <dbReference type="NCBI Taxonomy" id="412755"/>
    <lineage>
        <taxon>unclassified sequences</taxon>
        <taxon>metagenomes</taxon>
        <taxon>ecological metagenomes</taxon>
    </lineage>
</organism>
<feature type="non-terminal residue" evidence="1">
    <location>
        <position position="1"/>
    </location>
</feature>